<reference evidence="2 3" key="1">
    <citation type="journal article" date="2019" name="New Phytol.">
        <title>Comparative genomics reveals unique wood-decay strategies and fruiting body development in the Schizophyllaceae.</title>
        <authorList>
            <person name="Almasi E."/>
            <person name="Sahu N."/>
            <person name="Krizsan K."/>
            <person name="Balint B."/>
            <person name="Kovacs G.M."/>
            <person name="Kiss B."/>
            <person name="Cseklye J."/>
            <person name="Drula E."/>
            <person name="Henrissat B."/>
            <person name="Nagy I."/>
            <person name="Chovatia M."/>
            <person name="Adam C."/>
            <person name="LaButti K."/>
            <person name="Lipzen A."/>
            <person name="Riley R."/>
            <person name="Grigoriev I.V."/>
            <person name="Nagy L.G."/>
        </authorList>
    </citation>
    <scope>NUCLEOTIDE SEQUENCE [LARGE SCALE GENOMIC DNA]</scope>
    <source>
        <strain evidence="2 3">NL-1724</strain>
    </source>
</reference>
<feature type="region of interest" description="Disordered" evidence="1">
    <location>
        <begin position="124"/>
        <end position="146"/>
    </location>
</feature>
<gene>
    <name evidence="2" type="ORF">BD626DRAFT_89018</name>
</gene>
<dbReference type="EMBL" id="VDMD01000018">
    <property type="protein sequence ID" value="TRM61039.1"/>
    <property type="molecule type" value="Genomic_DNA"/>
</dbReference>
<dbReference type="Proteomes" id="UP000320762">
    <property type="component" value="Unassembled WGS sequence"/>
</dbReference>
<feature type="region of interest" description="Disordered" evidence="1">
    <location>
        <begin position="15"/>
        <end position="42"/>
    </location>
</feature>
<keyword evidence="3" id="KW-1185">Reference proteome</keyword>
<evidence type="ECO:0000313" key="3">
    <source>
        <dbReference type="Proteomes" id="UP000320762"/>
    </source>
</evidence>
<comment type="caution">
    <text evidence="2">The sequence shown here is derived from an EMBL/GenBank/DDBJ whole genome shotgun (WGS) entry which is preliminary data.</text>
</comment>
<proteinExistence type="predicted"/>
<organism evidence="2 3">
    <name type="scientific">Schizophyllum amplum</name>
    <dbReference type="NCBI Taxonomy" id="97359"/>
    <lineage>
        <taxon>Eukaryota</taxon>
        <taxon>Fungi</taxon>
        <taxon>Dikarya</taxon>
        <taxon>Basidiomycota</taxon>
        <taxon>Agaricomycotina</taxon>
        <taxon>Agaricomycetes</taxon>
        <taxon>Agaricomycetidae</taxon>
        <taxon>Agaricales</taxon>
        <taxon>Schizophyllaceae</taxon>
        <taxon>Schizophyllum</taxon>
    </lineage>
</organism>
<sequence>MTSVISAMISALASRVHRAPPPRPAAWPSSVRALGGPSSRGLHECATQRLRARVQAVWTRPARGRAVQSGALIFHAPERDSRTPRPTRTAAPILSWKFASGNLDQGLKRLKGLKSMATSCARAPPSPPCLRLTSKPSGRPCGQVPEDTRTKLERSCSDERRTAVRCTAAQSSELPTCRPMTLLITLGKWWQPRWVVRLQLLPARDPC</sequence>
<dbReference type="AlphaFoldDB" id="A0A550C8C4"/>
<accession>A0A550C8C4</accession>
<name>A0A550C8C4_9AGAR</name>
<evidence type="ECO:0000256" key="1">
    <source>
        <dbReference type="SAM" id="MobiDB-lite"/>
    </source>
</evidence>
<protein>
    <submittedName>
        <fullName evidence="2">Uncharacterized protein</fullName>
    </submittedName>
</protein>
<evidence type="ECO:0000313" key="2">
    <source>
        <dbReference type="EMBL" id="TRM61039.1"/>
    </source>
</evidence>